<organism evidence="2 3">
    <name type="scientific">Tsukamurella strandjordii</name>
    <dbReference type="NCBI Taxonomy" id="147577"/>
    <lineage>
        <taxon>Bacteria</taxon>
        <taxon>Bacillati</taxon>
        <taxon>Actinomycetota</taxon>
        <taxon>Actinomycetes</taxon>
        <taxon>Mycobacteriales</taxon>
        <taxon>Tsukamurellaceae</taxon>
        <taxon>Tsukamurella</taxon>
    </lineage>
</organism>
<sequence length="153" mass="15402">MNIARTIGSAGAASLVAAGLLTAPAHAEDPVAQTEVCRAYPNAILVTAGQAWRGGPDGKPVPVPEQMAMSVSRSATLVPPPPGSNLDVTVDWRNTRTGATGTLHQVGVLGSGGGSTYFPFVATGAGAIEIKVRATANIGFPLPGSCQGTRAVR</sequence>
<keyword evidence="3" id="KW-1185">Reference proteome</keyword>
<evidence type="ECO:0000313" key="3">
    <source>
        <dbReference type="Proteomes" id="UP001178281"/>
    </source>
</evidence>
<dbReference type="RefSeq" id="WP_305111085.1">
    <property type="nucleotide sequence ID" value="NZ_JAUTIX010000003.1"/>
</dbReference>
<evidence type="ECO:0000313" key="2">
    <source>
        <dbReference type="EMBL" id="MDP0398121.1"/>
    </source>
</evidence>
<gene>
    <name evidence="2" type="ORF">Q7X28_09295</name>
</gene>
<evidence type="ECO:0000256" key="1">
    <source>
        <dbReference type="SAM" id="SignalP"/>
    </source>
</evidence>
<name>A0AA90SQP9_9ACTN</name>
<feature type="signal peptide" evidence="1">
    <location>
        <begin position="1"/>
        <end position="27"/>
    </location>
</feature>
<feature type="chain" id="PRO_5041692946" evidence="1">
    <location>
        <begin position="28"/>
        <end position="153"/>
    </location>
</feature>
<accession>A0AA90SQP9</accession>
<dbReference type="EMBL" id="JAUTIX010000003">
    <property type="protein sequence ID" value="MDP0398121.1"/>
    <property type="molecule type" value="Genomic_DNA"/>
</dbReference>
<proteinExistence type="predicted"/>
<dbReference type="Proteomes" id="UP001178281">
    <property type="component" value="Unassembled WGS sequence"/>
</dbReference>
<protein>
    <submittedName>
        <fullName evidence="2">Uncharacterized protein</fullName>
    </submittedName>
</protein>
<dbReference type="AlphaFoldDB" id="A0AA90SQP9"/>
<reference evidence="2" key="1">
    <citation type="submission" date="2023-08" db="EMBL/GenBank/DDBJ databases">
        <title>The draft genome of Tsukamurella strandjordii strain 050030.</title>
        <authorList>
            <person name="Zhao F."/>
            <person name="Feng Y."/>
            <person name="Zong Z."/>
        </authorList>
    </citation>
    <scope>NUCLEOTIDE SEQUENCE</scope>
    <source>
        <strain evidence="2">050030</strain>
    </source>
</reference>
<keyword evidence="1" id="KW-0732">Signal</keyword>
<comment type="caution">
    <text evidence="2">The sequence shown here is derived from an EMBL/GenBank/DDBJ whole genome shotgun (WGS) entry which is preliminary data.</text>
</comment>